<dbReference type="GO" id="GO:0005737">
    <property type="term" value="C:cytoplasm"/>
    <property type="evidence" value="ECO:0007669"/>
    <property type="project" value="TreeGrafter"/>
</dbReference>
<reference evidence="1 2" key="1">
    <citation type="submission" date="2023-11" db="EMBL/GenBank/DDBJ databases">
        <title>Halocaridina rubra genome assembly.</title>
        <authorList>
            <person name="Smith C."/>
        </authorList>
    </citation>
    <scope>NUCLEOTIDE SEQUENCE [LARGE SCALE GENOMIC DNA]</scope>
    <source>
        <strain evidence="1">EP-1</strain>
        <tissue evidence="1">Whole</tissue>
    </source>
</reference>
<dbReference type="PANTHER" id="PTHR46088">
    <property type="entry name" value="TUBULIN--TYROSINE LIGASE-LIKE PROTEIN 12"/>
    <property type="match status" value="1"/>
</dbReference>
<protein>
    <submittedName>
        <fullName evidence="1">Uncharacterized protein</fullName>
    </submittedName>
</protein>
<accession>A0AAN9A3U1</accession>
<name>A0AAN9A3U1_HALRR</name>
<dbReference type="InterPro" id="IPR027749">
    <property type="entry name" value="TTLL12"/>
</dbReference>
<organism evidence="1 2">
    <name type="scientific">Halocaridina rubra</name>
    <name type="common">Hawaiian red shrimp</name>
    <dbReference type="NCBI Taxonomy" id="373956"/>
    <lineage>
        <taxon>Eukaryota</taxon>
        <taxon>Metazoa</taxon>
        <taxon>Ecdysozoa</taxon>
        <taxon>Arthropoda</taxon>
        <taxon>Crustacea</taxon>
        <taxon>Multicrustacea</taxon>
        <taxon>Malacostraca</taxon>
        <taxon>Eumalacostraca</taxon>
        <taxon>Eucarida</taxon>
        <taxon>Decapoda</taxon>
        <taxon>Pleocyemata</taxon>
        <taxon>Caridea</taxon>
        <taxon>Atyoidea</taxon>
        <taxon>Atyidae</taxon>
        <taxon>Halocaridina</taxon>
    </lineage>
</organism>
<dbReference type="EMBL" id="JAXCGZ010017220">
    <property type="protein sequence ID" value="KAK7068497.1"/>
    <property type="molecule type" value="Genomic_DNA"/>
</dbReference>
<sequence>MDFNGLEKTFVEQHKVQLESSGVPRHFWPTIFRKLQGQVYDAGECFQLIQLTSTENRVDDSPFWQVIVIKEDGMKATDPE</sequence>
<proteinExistence type="predicted"/>
<gene>
    <name evidence="1" type="ORF">SK128_009673</name>
</gene>
<dbReference type="PANTHER" id="PTHR46088:SF1">
    <property type="entry name" value="TUBULIN--TYROSINE LIGASE-LIKE PROTEIN 12"/>
    <property type="match status" value="1"/>
</dbReference>
<feature type="non-terminal residue" evidence="1">
    <location>
        <position position="80"/>
    </location>
</feature>
<dbReference type="Proteomes" id="UP001381693">
    <property type="component" value="Unassembled WGS sequence"/>
</dbReference>
<dbReference type="AlphaFoldDB" id="A0AAN9A3U1"/>
<evidence type="ECO:0000313" key="2">
    <source>
        <dbReference type="Proteomes" id="UP001381693"/>
    </source>
</evidence>
<comment type="caution">
    <text evidence="1">The sequence shown here is derived from an EMBL/GenBank/DDBJ whole genome shotgun (WGS) entry which is preliminary data.</text>
</comment>
<keyword evidence="2" id="KW-1185">Reference proteome</keyword>
<evidence type="ECO:0000313" key="1">
    <source>
        <dbReference type="EMBL" id="KAK7068497.1"/>
    </source>
</evidence>